<evidence type="ECO:0000313" key="3">
    <source>
        <dbReference type="Proteomes" id="UP000296049"/>
    </source>
</evidence>
<dbReference type="Proteomes" id="UP000296049">
    <property type="component" value="Unassembled WGS sequence"/>
</dbReference>
<gene>
    <name evidence="2" type="ORF">Anapl_05666</name>
</gene>
<dbReference type="EMBL" id="KB743256">
    <property type="protein sequence ID" value="EOA99947.1"/>
    <property type="molecule type" value="Genomic_DNA"/>
</dbReference>
<name>R0LHX3_ANAPL</name>
<reference evidence="3" key="1">
    <citation type="journal article" date="2013" name="Nat. Genet.">
        <title>The duck genome and transcriptome provide insight into an avian influenza virus reservoir species.</title>
        <authorList>
            <person name="Huang Y."/>
            <person name="Li Y."/>
            <person name="Burt D.W."/>
            <person name="Chen H."/>
            <person name="Zhang Y."/>
            <person name="Qian W."/>
            <person name="Kim H."/>
            <person name="Gan S."/>
            <person name="Zhao Y."/>
            <person name="Li J."/>
            <person name="Yi K."/>
            <person name="Feng H."/>
            <person name="Zhu P."/>
            <person name="Li B."/>
            <person name="Liu Q."/>
            <person name="Fairley S."/>
            <person name="Magor K.E."/>
            <person name="Du Z."/>
            <person name="Hu X."/>
            <person name="Goodman L."/>
            <person name="Tafer H."/>
            <person name="Vignal A."/>
            <person name="Lee T."/>
            <person name="Kim K.W."/>
            <person name="Sheng Z."/>
            <person name="An Y."/>
            <person name="Searle S."/>
            <person name="Herrero J."/>
            <person name="Groenen M.A."/>
            <person name="Crooijmans R.P."/>
            <person name="Faraut T."/>
            <person name="Cai Q."/>
            <person name="Webster R.G."/>
            <person name="Aldridge J.R."/>
            <person name="Warren W.C."/>
            <person name="Bartschat S."/>
            <person name="Kehr S."/>
            <person name="Marz M."/>
            <person name="Stadler P.F."/>
            <person name="Smith J."/>
            <person name="Kraus R.H."/>
            <person name="Zhao Y."/>
            <person name="Ren L."/>
            <person name="Fei J."/>
            <person name="Morisson M."/>
            <person name="Kaiser P."/>
            <person name="Griffin D.K."/>
            <person name="Rao M."/>
            <person name="Pitel F."/>
            <person name="Wang J."/>
            <person name="Li N."/>
        </authorList>
    </citation>
    <scope>NUCLEOTIDE SEQUENCE [LARGE SCALE GENOMIC DNA]</scope>
</reference>
<accession>R0LHX3</accession>
<proteinExistence type="predicted"/>
<feature type="region of interest" description="Disordered" evidence="1">
    <location>
        <begin position="487"/>
        <end position="513"/>
    </location>
</feature>
<dbReference type="AlphaFoldDB" id="R0LHX3"/>
<evidence type="ECO:0000313" key="2">
    <source>
        <dbReference type="EMBL" id="EOA99947.1"/>
    </source>
</evidence>
<sequence length="651" mass="71363">MALLHNGFILMVNSDRLILEKASKQDLGDVATVTAAIALCSLGAVVNDKGDHNGLTATSDKQQTQMSGKNVSGPRNEGPGTENLSATAPAEFPRRGCETGSGAQRPSRYQTVTLTSNQGEKEFIPWCYHLNFIASSLLISEEIMQPQLGEGVFCATPSPITLYSSYTGTEQMLLAHSERTFLIRPFTTQRCGCLKCVHHLALDIMQLCGQQAQRWLLCLLAHWLLPHAASQQQASGCSASMELGTEEILVMLGFVRLLPPVLSFDGLCSVSTRSRQARRHLSMAFLSRYQTSFSINLCNDLFGFLPATQQYGSGHLGSERPWRTNSQQSFCIAQEVSDSQAQTAYHLHLGTRHSCTHLLPGFHGKKAQVPIGDESCSMLQQVLISPPGEPLLPEPLLDKSFLLVTSHVIVEMAHEETKQVGAFICFNGHLQLLTLMAMTATDPKRLSQVIAEQQSGGLSSFNYQPALKTRPPPLGLRASLSLLEPGRAPGLRKMNPLPSHPLQPLEPRQPGPGQRFLAARQQTEDAEETKAGLYHVPLAHTTVMNQFYASQIHCGVSYLHPYEENKVISVSSNVTQHLQLCQVQGTAAPLQKLTASPSVVIPTFMTDEAPTYRKQHCQQQWKAAVSPRICVFLDALLDLIMLPGESGEKEE</sequence>
<feature type="region of interest" description="Disordered" evidence="1">
    <location>
        <begin position="53"/>
        <end position="106"/>
    </location>
</feature>
<organism evidence="2 3">
    <name type="scientific">Anas platyrhynchos</name>
    <name type="common">Mallard</name>
    <name type="synonym">Anas boschas</name>
    <dbReference type="NCBI Taxonomy" id="8839"/>
    <lineage>
        <taxon>Eukaryota</taxon>
        <taxon>Metazoa</taxon>
        <taxon>Chordata</taxon>
        <taxon>Craniata</taxon>
        <taxon>Vertebrata</taxon>
        <taxon>Euteleostomi</taxon>
        <taxon>Archelosauria</taxon>
        <taxon>Archosauria</taxon>
        <taxon>Dinosauria</taxon>
        <taxon>Saurischia</taxon>
        <taxon>Theropoda</taxon>
        <taxon>Coelurosauria</taxon>
        <taxon>Aves</taxon>
        <taxon>Neognathae</taxon>
        <taxon>Galloanserae</taxon>
        <taxon>Anseriformes</taxon>
        <taxon>Anatidae</taxon>
        <taxon>Anatinae</taxon>
        <taxon>Anas</taxon>
    </lineage>
</organism>
<protein>
    <submittedName>
        <fullName evidence="2">Uncharacterized protein</fullName>
    </submittedName>
</protein>
<keyword evidence="3" id="KW-1185">Reference proteome</keyword>
<evidence type="ECO:0000256" key="1">
    <source>
        <dbReference type="SAM" id="MobiDB-lite"/>
    </source>
</evidence>
<feature type="compositionally biased region" description="Polar residues" evidence="1">
    <location>
        <begin position="55"/>
        <end position="70"/>
    </location>
</feature>